<dbReference type="OrthoDB" id="9998030at2"/>
<organism evidence="2 3">
    <name type="scientific">Lautropia dentalis</name>
    <dbReference type="NCBI Taxonomy" id="2490857"/>
    <lineage>
        <taxon>Bacteria</taxon>
        <taxon>Pseudomonadati</taxon>
        <taxon>Pseudomonadota</taxon>
        <taxon>Betaproteobacteria</taxon>
        <taxon>Burkholderiales</taxon>
        <taxon>Burkholderiaceae</taxon>
        <taxon>Lautropia</taxon>
    </lineage>
</organism>
<dbReference type="Proteomes" id="UP000270261">
    <property type="component" value="Unassembled WGS sequence"/>
</dbReference>
<accession>A0A426FND3</accession>
<name>A0A426FND3_9BURK</name>
<gene>
    <name evidence="2" type="ORF">EHV23_12525</name>
</gene>
<feature type="transmembrane region" description="Helical" evidence="1">
    <location>
        <begin position="73"/>
        <end position="94"/>
    </location>
</feature>
<feature type="transmembrane region" description="Helical" evidence="1">
    <location>
        <begin position="34"/>
        <end position="53"/>
    </location>
</feature>
<reference evidence="2 3" key="1">
    <citation type="submission" date="2018-11" db="EMBL/GenBank/DDBJ databases">
        <title>Genome sequencing of Lautropia sp. KCOM 2505 (= ChDC F240).</title>
        <authorList>
            <person name="Kook J.-K."/>
            <person name="Park S.-N."/>
            <person name="Lim Y.K."/>
        </authorList>
    </citation>
    <scope>NUCLEOTIDE SEQUENCE [LARGE SCALE GENOMIC DNA]</scope>
    <source>
        <strain evidence="2 3">KCOM 2505</strain>
    </source>
</reference>
<dbReference type="RefSeq" id="WP_125096370.1">
    <property type="nucleotide sequence ID" value="NZ_RRUE01000002.1"/>
</dbReference>
<dbReference type="AlphaFoldDB" id="A0A426FND3"/>
<evidence type="ECO:0000256" key="1">
    <source>
        <dbReference type="SAM" id="Phobius"/>
    </source>
</evidence>
<proteinExistence type="predicted"/>
<comment type="caution">
    <text evidence="2">The sequence shown here is derived from an EMBL/GenBank/DDBJ whole genome shotgun (WGS) entry which is preliminary data.</text>
</comment>
<keyword evidence="1" id="KW-0812">Transmembrane</keyword>
<dbReference type="EMBL" id="RRUE01000002">
    <property type="protein sequence ID" value="RRN44175.1"/>
    <property type="molecule type" value="Genomic_DNA"/>
</dbReference>
<keyword evidence="1" id="KW-1133">Transmembrane helix</keyword>
<keyword evidence="1" id="KW-0472">Membrane</keyword>
<keyword evidence="3" id="KW-1185">Reference proteome</keyword>
<sequence length="107" mass="11264">MPPQSSAVLPATAASVQSPATTQYSAEHLAVIKLMAVMTALAVALMVVVTRWFADLDAVPGPLADSLMAEGSFRVVGGAIGILAMSVGMLVIWVRLVKRLVRMDWIG</sequence>
<protein>
    <submittedName>
        <fullName evidence="2">Uncharacterized protein</fullName>
    </submittedName>
</protein>
<evidence type="ECO:0000313" key="2">
    <source>
        <dbReference type="EMBL" id="RRN44175.1"/>
    </source>
</evidence>
<evidence type="ECO:0000313" key="3">
    <source>
        <dbReference type="Proteomes" id="UP000270261"/>
    </source>
</evidence>